<dbReference type="GO" id="GO:0006508">
    <property type="term" value="P:proteolysis"/>
    <property type="evidence" value="ECO:0007669"/>
    <property type="project" value="UniProtKB-KW"/>
</dbReference>
<dbReference type="EMBL" id="AQGS01000484">
    <property type="protein sequence ID" value="EPS39256.1"/>
    <property type="molecule type" value="Genomic_DNA"/>
</dbReference>
<proteinExistence type="inferred from homology"/>
<gene>
    <name evidence="10" type="ORF">H072_6973</name>
</gene>
<reference evidence="11" key="2">
    <citation type="submission" date="2013-04" db="EMBL/GenBank/DDBJ databases">
        <title>Genomic mechanisms accounting for the adaptation to parasitism in nematode-trapping fungi.</title>
        <authorList>
            <person name="Ahren D.G."/>
        </authorList>
    </citation>
    <scope>NUCLEOTIDE SEQUENCE [LARGE SCALE GENOMIC DNA]</scope>
    <source>
        <strain evidence="11">CBS 200.50</strain>
    </source>
</reference>
<dbReference type="GO" id="GO:0016579">
    <property type="term" value="P:protein deubiquitination"/>
    <property type="evidence" value="ECO:0007669"/>
    <property type="project" value="InterPro"/>
</dbReference>
<dbReference type="SUPFAM" id="SSF54001">
    <property type="entry name" value="Cysteine proteinases"/>
    <property type="match status" value="1"/>
</dbReference>
<dbReference type="CDD" id="cd02257">
    <property type="entry name" value="Peptidase_C19"/>
    <property type="match status" value="1"/>
</dbReference>
<dbReference type="InterPro" id="IPR028889">
    <property type="entry name" value="USP"/>
</dbReference>
<dbReference type="GO" id="GO:0005829">
    <property type="term" value="C:cytosol"/>
    <property type="evidence" value="ECO:0007669"/>
    <property type="project" value="TreeGrafter"/>
</dbReference>
<keyword evidence="6" id="KW-0378">Hydrolase</keyword>
<dbReference type="GO" id="GO:0004843">
    <property type="term" value="F:cysteine-type deubiquitinase activity"/>
    <property type="evidence" value="ECO:0007669"/>
    <property type="project" value="UniProtKB-EC"/>
</dbReference>
<evidence type="ECO:0000256" key="4">
    <source>
        <dbReference type="ARBA" id="ARBA00022670"/>
    </source>
</evidence>
<keyword evidence="5" id="KW-0833">Ubl conjugation pathway</keyword>
<keyword evidence="7" id="KW-0788">Thiol protease</keyword>
<organism evidence="10 11">
    <name type="scientific">Dactylellina haptotyla (strain CBS 200.50)</name>
    <name type="common">Nematode-trapping fungus</name>
    <name type="synonym">Monacrosporium haptotylum</name>
    <dbReference type="NCBI Taxonomy" id="1284197"/>
    <lineage>
        <taxon>Eukaryota</taxon>
        <taxon>Fungi</taxon>
        <taxon>Dikarya</taxon>
        <taxon>Ascomycota</taxon>
        <taxon>Pezizomycotina</taxon>
        <taxon>Orbiliomycetes</taxon>
        <taxon>Orbiliales</taxon>
        <taxon>Orbiliaceae</taxon>
        <taxon>Dactylellina</taxon>
    </lineage>
</organism>
<dbReference type="Gene3D" id="3.90.70.10">
    <property type="entry name" value="Cysteine proteinases"/>
    <property type="match status" value="1"/>
</dbReference>
<sequence length="671" mass="75391">MDLLASVRKRAKLFLSKADYPIESDVSSISRPGTGSRSISRSRSKPDPLKPQGSSVIVKRKQKKRVRILSKPTEVFLWSPSRSRSHSKYSSSNPRPYMRRHSPRSSDSDSYSSDDGRVKSIRNHGPGLRMATYGLGPDMDNDDDWDDFEVLMLSTGGDPDSLKKEATWQARLDNTKFSRRMPKIGSLARPGVTNLCYINATLQALAATRFPHFISRDRQCDDDMYLNAHDALSGVFEGVNQWYNDGFGGALYDRVKKGRLTLTPKPPDLDLDKYPFTDDGETPQCDVKEFLESLHEVLETEKEIEKQGFLSQGHDKDGWINHESPLVGEQTTKVACLRCGYTYMETEERTWIGGIMKPFTDGQDGPRITDLEDTLDHFTRVRLTEDKSCVACDLTDLHELYTRASATAQAACAKETGDGSTTAPANLAAINKRIAIINQALRHKARNETIPVDNRGAVTGLEMRGADARSKTYHSETKAISKLPNTLVLGYDIIDQVDYYTRKKNKMHLTIPPVLIIAPWTVDTSGSNFQRDPLLPLRPSDSTFMDGVEYVCRAIIYHQGDGTNSGHYFTDRLPWMSKDLGKDPHPPYEWWTCNEVVTDMFADDQPFPAPSAGKEQEAMVIYERILDPKDKPGVTPRASDTLDYYRKYRFSEVGLSADPVIFSKAPPKSSK</sequence>
<reference evidence="10 11" key="1">
    <citation type="journal article" date="2013" name="PLoS Genet.">
        <title>Genomic mechanisms accounting for the adaptation to parasitism in nematode-trapping fungi.</title>
        <authorList>
            <person name="Meerupati T."/>
            <person name="Andersson K.M."/>
            <person name="Friman E."/>
            <person name="Kumar D."/>
            <person name="Tunlid A."/>
            <person name="Ahren D."/>
        </authorList>
    </citation>
    <scope>NUCLEOTIDE SEQUENCE [LARGE SCALE GENOMIC DNA]</scope>
    <source>
        <strain evidence="10 11">CBS 200.50</strain>
    </source>
</reference>
<dbReference type="PROSITE" id="PS50235">
    <property type="entry name" value="USP_3"/>
    <property type="match status" value="1"/>
</dbReference>
<feature type="region of interest" description="Disordered" evidence="8">
    <location>
        <begin position="25"/>
        <end position="65"/>
    </location>
</feature>
<dbReference type="OrthoDB" id="2020758at2759"/>
<dbReference type="HOGENOM" id="CLU_409382_0_0_1"/>
<dbReference type="PANTHER" id="PTHR24006">
    <property type="entry name" value="UBIQUITIN CARBOXYL-TERMINAL HYDROLASE"/>
    <property type="match status" value="1"/>
</dbReference>
<evidence type="ECO:0000313" key="10">
    <source>
        <dbReference type="EMBL" id="EPS39256.1"/>
    </source>
</evidence>
<dbReference type="EC" id="3.4.19.12" evidence="3"/>
<feature type="domain" description="USP" evidence="9">
    <location>
        <begin position="187"/>
        <end position="625"/>
    </location>
</feature>
<dbReference type="InterPro" id="IPR001394">
    <property type="entry name" value="Peptidase_C19_UCH"/>
</dbReference>
<dbReference type="GO" id="GO:0005634">
    <property type="term" value="C:nucleus"/>
    <property type="evidence" value="ECO:0007669"/>
    <property type="project" value="TreeGrafter"/>
</dbReference>
<evidence type="ECO:0000256" key="5">
    <source>
        <dbReference type="ARBA" id="ARBA00022786"/>
    </source>
</evidence>
<dbReference type="PANTHER" id="PTHR24006:SF888">
    <property type="entry name" value="UBIQUITIN CARBOXYL-TERMINAL HYDROLASE 30"/>
    <property type="match status" value="1"/>
</dbReference>
<evidence type="ECO:0000256" key="2">
    <source>
        <dbReference type="ARBA" id="ARBA00009085"/>
    </source>
</evidence>
<dbReference type="InterPro" id="IPR038765">
    <property type="entry name" value="Papain-like_cys_pep_sf"/>
</dbReference>
<dbReference type="InterPro" id="IPR050164">
    <property type="entry name" value="Peptidase_C19"/>
</dbReference>
<evidence type="ECO:0000256" key="3">
    <source>
        <dbReference type="ARBA" id="ARBA00012759"/>
    </source>
</evidence>
<evidence type="ECO:0000256" key="7">
    <source>
        <dbReference type="ARBA" id="ARBA00022807"/>
    </source>
</evidence>
<keyword evidence="11" id="KW-1185">Reference proteome</keyword>
<name>S8ADU2_DACHA</name>
<dbReference type="Pfam" id="PF00443">
    <property type="entry name" value="UCH"/>
    <property type="match status" value="1"/>
</dbReference>
<accession>S8ADU2</accession>
<dbReference type="AlphaFoldDB" id="S8ADU2"/>
<evidence type="ECO:0000256" key="6">
    <source>
        <dbReference type="ARBA" id="ARBA00022801"/>
    </source>
</evidence>
<evidence type="ECO:0000313" key="11">
    <source>
        <dbReference type="Proteomes" id="UP000015100"/>
    </source>
</evidence>
<dbReference type="STRING" id="1284197.S8ADU2"/>
<feature type="compositionally biased region" description="Low complexity" evidence="8">
    <location>
        <begin position="27"/>
        <end position="41"/>
    </location>
</feature>
<comment type="catalytic activity">
    <reaction evidence="1">
        <text>Thiol-dependent hydrolysis of ester, thioester, amide, peptide and isopeptide bonds formed by the C-terminal Gly of ubiquitin (a 76-residue protein attached to proteins as an intracellular targeting signal).</text>
        <dbReference type="EC" id="3.4.19.12"/>
    </reaction>
</comment>
<dbReference type="Proteomes" id="UP000015100">
    <property type="component" value="Unassembled WGS sequence"/>
</dbReference>
<comment type="similarity">
    <text evidence="2">Belongs to the peptidase C19 family.</text>
</comment>
<evidence type="ECO:0000259" key="9">
    <source>
        <dbReference type="PROSITE" id="PS50235"/>
    </source>
</evidence>
<keyword evidence="4" id="KW-0645">Protease</keyword>
<evidence type="ECO:0000256" key="8">
    <source>
        <dbReference type="SAM" id="MobiDB-lite"/>
    </source>
</evidence>
<feature type="region of interest" description="Disordered" evidence="8">
    <location>
        <begin position="80"/>
        <end position="129"/>
    </location>
</feature>
<protein>
    <recommendedName>
        <fullName evidence="3">ubiquitinyl hydrolase 1</fullName>
        <ecNumber evidence="3">3.4.19.12</ecNumber>
    </recommendedName>
</protein>
<evidence type="ECO:0000256" key="1">
    <source>
        <dbReference type="ARBA" id="ARBA00000707"/>
    </source>
</evidence>
<comment type="caution">
    <text evidence="10">The sequence shown here is derived from an EMBL/GenBank/DDBJ whole genome shotgun (WGS) entry which is preliminary data.</text>
</comment>